<dbReference type="EMBL" id="JABFAA010000009">
    <property type="protein sequence ID" value="MBA0690345.1"/>
    <property type="molecule type" value="Genomic_DNA"/>
</dbReference>
<sequence>MFFLSKSESRKMIWKTRVVVLENRKKRTMMPMVVVLDLES</sequence>
<comment type="caution">
    <text evidence="1">The sequence shown here is derived from an EMBL/GenBank/DDBJ whole genome shotgun (WGS) entry which is preliminary data.</text>
</comment>
<feature type="non-terminal residue" evidence="1">
    <location>
        <position position="40"/>
    </location>
</feature>
<organism evidence="1 2">
    <name type="scientific">Gossypium aridum</name>
    <name type="common">American cotton</name>
    <name type="synonym">Erioxylum aridum</name>
    <dbReference type="NCBI Taxonomy" id="34290"/>
    <lineage>
        <taxon>Eukaryota</taxon>
        <taxon>Viridiplantae</taxon>
        <taxon>Streptophyta</taxon>
        <taxon>Embryophyta</taxon>
        <taxon>Tracheophyta</taxon>
        <taxon>Spermatophyta</taxon>
        <taxon>Magnoliopsida</taxon>
        <taxon>eudicotyledons</taxon>
        <taxon>Gunneridae</taxon>
        <taxon>Pentapetalae</taxon>
        <taxon>rosids</taxon>
        <taxon>malvids</taxon>
        <taxon>Malvales</taxon>
        <taxon>Malvaceae</taxon>
        <taxon>Malvoideae</taxon>
        <taxon>Gossypium</taxon>
    </lineage>
</organism>
<dbReference type="AlphaFoldDB" id="A0A7J8XSV1"/>
<accession>A0A7J8XSV1</accession>
<gene>
    <name evidence="1" type="ORF">Goari_008026</name>
</gene>
<proteinExistence type="predicted"/>
<protein>
    <submittedName>
        <fullName evidence="1">Uncharacterized protein</fullName>
    </submittedName>
</protein>
<keyword evidence="2" id="KW-1185">Reference proteome</keyword>
<dbReference type="Proteomes" id="UP000593577">
    <property type="component" value="Unassembled WGS sequence"/>
</dbReference>
<reference evidence="1 2" key="1">
    <citation type="journal article" date="2019" name="Genome Biol. Evol.">
        <title>Insights into the evolution of the New World diploid cottons (Gossypium, subgenus Houzingenia) based on genome sequencing.</title>
        <authorList>
            <person name="Grover C.E."/>
            <person name="Arick M.A. 2nd"/>
            <person name="Thrash A."/>
            <person name="Conover J.L."/>
            <person name="Sanders W.S."/>
            <person name="Peterson D.G."/>
            <person name="Frelichowski J.E."/>
            <person name="Scheffler J.A."/>
            <person name="Scheffler B.E."/>
            <person name="Wendel J.F."/>
        </authorList>
    </citation>
    <scope>NUCLEOTIDE SEQUENCE [LARGE SCALE GENOMIC DNA]</scope>
    <source>
        <strain evidence="1">185</strain>
        <tissue evidence="1">Leaf</tissue>
    </source>
</reference>
<name>A0A7J8XSV1_GOSAI</name>
<evidence type="ECO:0000313" key="1">
    <source>
        <dbReference type="EMBL" id="MBA0690345.1"/>
    </source>
</evidence>
<evidence type="ECO:0000313" key="2">
    <source>
        <dbReference type="Proteomes" id="UP000593577"/>
    </source>
</evidence>